<evidence type="ECO:0000256" key="6">
    <source>
        <dbReference type="ARBA" id="ARBA00022777"/>
    </source>
</evidence>
<organism evidence="11 12">
    <name type="scientific">Candidatus Thalassospirochaeta sargassi</name>
    <dbReference type="NCBI Taxonomy" id="3119039"/>
    <lineage>
        <taxon>Bacteria</taxon>
        <taxon>Pseudomonadati</taxon>
        <taxon>Spirochaetota</taxon>
        <taxon>Spirochaetia</taxon>
        <taxon>Spirochaetales</taxon>
        <taxon>Spirochaetaceae</taxon>
        <taxon>Candidatus Thalassospirochaeta</taxon>
    </lineage>
</organism>
<dbReference type="CDD" id="cd00082">
    <property type="entry name" value="HisKA"/>
    <property type="match status" value="1"/>
</dbReference>
<keyword evidence="8" id="KW-0902">Two-component regulatory system</keyword>
<reference evidence="11 12" key="1">
    <citation type="submission" date="2022-12" db="EMBL/GenBank/DDBJ databases">
        <title>Metagenome assembled genome from gulf of manar.</title>
        <authorList>
            <person name="Kohli P."/>
            <person name="Pk S."/>
            <person name="Venkata Ramana C."/>
            <person name="Sasikala C."/>
        </authorList>
    </citation>
    <scope>NUCLEOTIDE SEQUENCE [LARGE SCALE GENOMIC DNA]</scope>
    <source>
        <strain evidence="11">JB008</strain>
    </source>
</reference>
<evidence type="ECO:0000313" key="12">
    <source>
        <dbReference type="Proteomes" id="UP001221217"/>
    </source>
</evidence>
<dbReference type="EMBL" id="JAQQAL010000011">
    <property type="protein sequence ID" value="MDC7226319.1"/>
    <property type="molecule type" value="Genomic_DNA"/>
</dbReference>
<dbReference type="InterPro" id="IPR036890">
    <property type="entry name" value="HATPase_C_sf"/>
</dbReference>
<dbReference type="InterPro" id="IPR003594">
    <property type="entry name" value="HATPase_dom"/>
</dbReference>
<keyword evidence="7 11" id="KW-0067">ATP-binding</keyword>
<feature type="transmembrane region" description="Helical" evidence="9">
    <location>
        <begin position="271"/>
        <end position="292"/>
    </location>
</feature>
<keyword evidence="9" id="KW-0812">Transmembrane</keyword>
<dbReference type="Pfam" id="PF02518">
    <property type="entry name" value="HATPase_c"/>
    <property type="match status" value="1"/>
</dbReference>
<feature type="transmembrane region" description="Helical" evidence="9">
    <location>
        <begin position="240"/>
        <end position="259"/>
    </location>
</feature>
<evidence type="ECO:0000256" key="4">
    <source>
        <dbReference type="ARBA" id="ARBA00022679"/>
    </source>
</evidence>
<dbReference type="PANTHER" id="PTHR43065">
    <property type="entry name" value="SENSOR HISTIDINE KINASE"/>
    <property type="match status" value="1"/>
</dbReference>
<keyword evidence="4" id="KW-0808">Transferase</keyword>
<feature type="transmembrane region" description="Helical" evidence="9">
    <location>
        <begin position="36"/>
        <end position="56"/>
    </location>
</feature>
<dbReference type="InterPro" id="IPR003661">
    <property type="entry name" value="HisK_dim/P_dom"/>
</dbReference>
<feature type="domain" description="Histidine kinase" evidence="10">
    <location>
        <begin position="486"/>
        <end position="693"/>
    </location>
</feature>
<keyword evidence="5" id="KW-0547">Nucleotide-binding</keyword>
<dbReference type="SMART" id="SM00387">
    <property type="entry name" value="HATPase_c"/>
    <property type="match status" value="1"/>
</dbReference>
<comment type="caution">
    <text evidence="11">The sequence shown here is derived from an EMBL/GenBank/DDBJ whole genome shotgun (WGS) entry which is preliminary data.</text>
</comment>
<evidence type="ECO:0000256" key="9">
    <source>
        <dbReference type="SAM" id="Phobius"/>
    </source>
</evidence>
<keyword evidence="6" id="KW-0418">Kinase</keyword>
<keyword evidence="9" id="KW-1133">Transmembrane helix</keyword>
<dbReference type="Gene3D" id="3.30.565.10">
    <property type="entry name" value="Histidine kinase-like ATPase, C-terminal domain"/>
    <property type="match status" value="1"/>
</dbReference>
<feature type="transmembrane region" description="Helical" evidence="9">
    <location>
        <begin position="137"/>
        <end position="158"/>
    </location>
</feature>
<evidence type="ECO:0000256" key="7">
    <source>
        <dbReference type="ARBA" id="ARBA00022840"/>
    </source>
</evidence>
<name>A0AAJ1IBU5_9SPIO</name>
<protein>
    <recommendedName>
        <fullName evidence="2">histidine kinase</fullName>
        <ecNumber evidence="2">2.7.13.3</ecNumber>
    </recommendedName>
</protein>
<dbReference type="EC" id="2.7.13.3" evidence="2"/>
<gene>
    <name evidence="11" type="ORF">PQJ61_06115</name>
</gene>
<dbReference type="PRINTS" id="PR00344">
    <property type="entry name" value="BCTRLSENSOR"/>
</dbReference>
<evidence type="ECO:0000313" key="11">
    <source>
        <dbReference type="EMBL" id="MDC7226319.1"/>
    </source>
</evidence>
<dbReference type="Pfam" id="PF00512">
    <property type="entry name" value="HisKA"/>
    <property type="match status" value="1"/>
</dbReference>
<sequence>MLSNVFLVVLFVFDFALIYSIYFYNPSGTINRFLSLLIIPIMLSNLEILLLVTVASSTTIDIALNMALLGGLSFFPLFYHFSFYYPRNVMTDRTRRRVTFVYLETVGLGSALFLAYLNKPEAVSETDVFHILTFFKINPTFFILYILMFIYASWLLTVTISRFLGSYHMNLMTAEKRNILMILAGFIPTSILLIFGYFLFLPLRSGIWVYLGISAFYTIYFIILLLSFGYLDRRAIVRTLFTYPLAIFIVFFLFNFLLADMNEILCSLLGIDISIVLVAEILILIFILLPVFRIFERRLFIGSGNRTGGFHNQLKNSAIDLSGIITLSELNVFLNDLFFEKLKISGFRLLIKSDHSGDFTDIGDGDFSFSGYGELAGKLEGYRQIMNIQQMSLAWHEGNELQTLYDEKIVLIAPLFERQELIGFFLFGEPGLARAWYPSEVEELELFLSGVPVVIARCSTHERAIALEKKQASIEKMAVLSEISSGIAHEIRNPLSIISASAETMAVRDLSSDEVKRFASYIQDETNRMSGLLNRILSVSVKNQTKHQPANIVLVIRRSLDLVSTKLRKKNLMIDFNVDRKSIIAVIDNEVLMQVCLNLILNAIDAMSPGMRLRVSAEYNDSSTVKIIFANQGARIPDDVRGRIFDPFFTTKETGTGLGLSITQRLIREAGGEISLISSEEETVFQILLPAAADSMR</sequence>
<dbReference type="InterPro" id="IPR005467">
    <property type="entry name" value="His_kinase_dom"/>
</dbReference>
<evidence type="ECO:0000256" key="1">
    <source>
        <dbReference type="ARBA" id="ARBA00000085"/>
    </source>
</evidence>
<dbReference type="GO" id="GO:0005524">
    <property type="term" value="F:ATP binding"/>
    <property type="evidence" value="ECO:0007669"/>
    <property type="project" value="UniProtKB-KW"/>
</dbReference>
<dbReference type="PROSITE" id="PS50109">
    <property type="entry name" value="HIS_KIN"/>
    <property type="match status" value="1"/>
</dbReference>
<dbReference type="AlphaFoldDB" id="A0AAJ1IBU5"/>
<dbReference type="SUPFAM" id="SSF47384">
    <property type="entry name" value="Homodimeric domain of signal transducing histidine kinase"/>
    <property type="match status" value="1"/>
</dbReference>
<feature type="transmembrane region" description="Helical" evidence="9">
    <location>
        <begin position="6"/>
        <end position="24"/>
    </location>
</feature>
<dbReference type="SMART" id="SM00388">
    <property type="entry name" value="HisKA"/>
    <property type="match status" value="1"/>
</dbReference>
<dbReference type="SUPFAM" id="SSF55874">
    <property type="entry name" value="ATPase domain of HSP90 chaperone/DNA topoisomerase II/histidine kinase"/>
    <property type="match status" value="1"/>
</dbReference>
<evidence type="ECO:0000256" key="3">
    <source>
        <dbReference type="ARBA" id="ARBA00022553"/>
    </source>
</evidence>
<comment type="catalytic activity">
    <reaction evidence="1">
        <text>ATP + protein L-histidine = ADP + protein N-phospho-L-histidine.</text>
        <dbReference type="EC" id="2.7.13.3"/>
    </reaction>
</comment>
<evidence type="ECO:0000256" key="8">
    <source>
        <dbReference type="ARBA" id="ARBA00023012"/>
    </source>
</evidence>
<dbReference type="InterPro" id="IPR036097">
    <property type="entry name" value="HisK_dim/P_sf"/>
</dbReference>
<proteinExistence type="predicted"/>
<dbReference type="Gene3D" id="1.10.287.130">
    <property type="match status" value="1"/>
</dbReference>
<feature type="transmembrane region" description="Helical" evidence="9">
    <location>
        <begin position="62"/>
        <end position="86"/>
    </location>
</feature>
<evidence type="ECO:0000256" key="5">
    <source>
        <dbReference type="ARBA" id="ARBA00022741"/>
    </source>
</evidence>
<evidence type="ECO:0000259" key="10">
    <source>
        <dbReference type="PROSITE" id="PS50109"/>
    </source>
</evidence>
<dbReference type="InterPro" id="IPR004358">
    <property type="entry name" value="Sig_transdc_His_kin-like_C"/>
</dbReference>
<dbReference type="GO" id="GO:0000155">
    <property type="term" value="F:phosphorelay sensor kinase activity"/>
    <property type="evidence" value="ECO:0007669"/>
    <property type="project" value="InterPro"/>
</dbReference>
<keyword evidence="3" id="KW-0597">Phosphoprotein</keyword>
<evidence type="ECO:0000256" key="2">
    <source>
        <dbReference type="ARBA" id="ARBA00012438"/>
    </source>
</evidence>
<dbReference type="PANTHER" id="PTHR43065:SF10">
    <property type="entry name" value="PEROXIDE STRESS-ACTIVATED HISTIDINE KINASE MAK3"/>
    <property type="match status" value="1"/>
</dbReference>
<accession>A0AAJ1IBU5</accession>
<feature type="transmembrane region" description="Helical" evidence="9">
    <location>
        <begin position="179"/>
        <end position="201"/>
    </location>
</feature>
<feature type="transmembrane region" description="Helical" evidence="9">
    <location>
        <begin position="207"/>
        <end position="228"/>
    </location>
</feature>
<feature type="transmembrane region" description="Helical" evidence="9">
    <location>
        <begin position="98"/>
        <end position="117"/>
    </location>
</feature>
<keyword evidence="9" id="KW-0472">Membrane</keyword>
<dbReference type="Proteomes" id="UP001221217">
    <property type="component" value="Unassembled WGS sequence"/>
</dbReference>